<reference evidence="1 2" key="1">
    <citation type="submission" date="2018-08" db="EMBL/GenBank/DDBJ databases">
        <title>Draft genome of the lignicolous fungus Coniochaeta pulveracea.</title>
        <authorList>
            <person name="Borstlap C.J."/>
            <person name="De Witt R.N."/>
            <person name="Botha A."/>
            <person name="Volschenk H."/>
        </authorList>
    </citation>
    <scope>NUCLEOTIDE SEQUENCE [LARGE SCALE GENOMIC DNA]</scope>
    <source>
        <strain evidence="1 2">CAB683</strain>
    </source>
</reference>
<comment type="caution">
    <text evidence="1">The sequence shown here is derived from an EMBL/GenBank/DDBJ whole genome shotgun (WGS) entry which is preliminary data.</text>
</comment>
<gene>
    <name evidence="1" type="ORF">DL546_000170</name>
</gene>
<evidence type="ECO:0000313" key="1">
    <source>
        <dbReference type="EMBL" id="RKU46037.1"/>
    </source>
</evidence>
<dbReference type="EMBL" id="QVQW01000016">
    <property type="protein sequence ID" value="RKU46037.1"/>
    <property type="molecule type" value="Genomic_DNA"/>
</dbReference>
<dbReference type="AlphaFoldDB" id="A0A420YE29"/>
<dbReference type="OrthoDB" id="4156665at2759"/>
<accession>A0A420YE29</accession>
<proteinExistence type="predicted"/>
<keyword evidence="2" id="KW-1185">Reference proteome</keyword>
<protein>
    <submittedName>
        <fullName evidence="1">Uncharacterized protein</fullName>
    </submittedName>
</protein>
<organism evidence="1 2">
    <name type="scientific">Coniochaeta pulveracea</name>
    <dbReference type="NCBI Taxonomy" id="177199"/>
    <lineage>
        <taxon>Eukaryota</taxon>
        <taxon>Fungi</taxon>
        <taxon>Dikarya</taxon>
        <taxon>Ascomycota</taxon>
        <taxon>Pezizomycotina</taxon>
        <taxon>Sordariomycetes</taxon>
        <taxon>Sordariomycetidae</taxon>
        <taxon>Coniochaetales</taxon>
        <taxon>Coniochaetaceae</taxon>
        <taxon>Coniochaeta</taxon>
    </lineage>
</organism>
<evidence type="ECO:0000313" key="2">
    <source>
        <dbReference type="Proteomes" id="UP000275385"/>
    </source>
</evidence>
<dbReference type="Proteomes" id="UP000275385">
    <property type="component" value="Unassembled WGS sequence"/>
</dbReference>
<name>A0A420YE29_9PEZI</name>
<sequence>MEQKQTTTHIPSVHEDDREMELYNDDYYRDQDVVMDCEEEYYDRDYHERDDYMDEDMYDEPQETYHITDDLYKSSDLSSGYHHEFDNGYCQDYDPRYEYSYDTHYHSTIWYKTLYNKFPTYRAMVDYQISCITVPTSSDPPSTTTSATSRRYRSIVDLDPQLKELFTLMARPLAPLVQVGTGVVHPDFPTSVLTYHLMTEAQLDSVAEFYHQTDHQSKYWLRYPCPVYWRKDMSVDEKREKMGHFIGITKKEEGQGVPAQVELWLVELEQEIMERLEKERREEEERECARRKCYLFWG</sequence>